<keyword evidence="6 10" id="KW-0378">Hydrolase</keyword>
<feature type="binding site" evidence="10">
    <location>
        <position position="256"/>
    </location>
    <ligand>
        <name>Mg(2+)</name>
        <dbReference type="ChEBI" id="CHEBI:18420"/>
    </ligand>
</feature>
<dbReference type="InterPro" id="IPR005225">
    <property type="entry name" value="Small_GTP-bd"/>
</dbReference>
<comment type="cofactor">
    <cofactor evidence="10">
        <name>K(+)</name>
        <dbReference type="ChEBI" id="CHEBI:29103"/>
    </cofactor>
    <text evidence="10">Binds 1 potassium ion per subunit.</text>
</comment>
<feature type="binding site" evidence="10">
    <location>
        <begin position="275"/>
        <end position="278"/>
    </location>
    <ligand>
        <name>GTP</name>
        <dbReference type="ChEBI" id="CHEBI:37565"/>
    </ligand>
</feature>
<evidence type="ECO:0000313" key="14">
    <source>
        <dbReference type="Proteomes" id="UP000027946"/>
    </source>
</evidence>
<feature type="binding site" evidence="10">
    <location>
        <position position="255"/>
    </location>
    <ligand>
        <name>K(+)</name>
        <dbReference type="ChEBI" id="CHEBI:29103"/>
    </ligand>
</feature>
<dbReference type="Pfam" id="PF10396">
    <property type="entry name" value="TrmE_N"/>
    <property type="match status" value="1"/>
</dbReference>
<dbReference type="Pfam" id="PF12631">
    <property type="entry name" value="MnmE_helical"/>
    <property type="match status" value="1"/>
</dbReference>
<comment type="subunit">
    <text evidence="10">Homodimer. Heterotetramer of two MnmE and two MnmG subunits.</text>
</comment>
<feature type="binding site" evidence="10">
    <location>
        <position position="235"/>
    </location>
    <ligand>
        <name>Mg(2+)</name>
        <dbReference type="ChEBI" id="CHEBI:18420"/>
    </ligand>
</feature>
<dbReference type="GO" id="GO:0046872">
    <property type="term" value="F:metal ion binding"/>
    <property type="evidence" value="ECO:0007669"/>
    <property type="project" value="UniProtKB-KW"/>
</dbReference>
<comment type="caution">
    <text evidence="13">The sequence shown here is derived from an EMBL/GenBank/DDBJ whole genome shotgun (WGS) entry which is preliminary data.</text>
</comment>
<dbReference type="GO" id="GO:0042802">
    <property type="term" value="F:identical protein binding"/>
    <property type="evidence" value="ECO:0007669"/>
    <property type="project" value="UniProtKB-ARBA"/>
</dbReference>
<comment type="function">
    <text evidence="10">Exhibits a very high intrinsic GTPase hydrolysis rate. Involved in the addition of a carboxymethylaminomethyl (cmnm) group at the wobble position (U34) of certain tRNAs, forming tRNA-cmnm(5)s(2)U34.</text>
</comment>
<keyword evidence="8 10" id="KW-0630">Potassium</keyword>
<dbReference type="SUPFAM" id="SSF116878">
    <property type="entry name" value="TrmE connector domain"/>
    <property type="match status" value="1"/>
</dbReference>
<dbReference type="GO" id="GO:0030488">
    <property type="term" value="P:tRNA methylation"/>
    <property type="evidence" value="ECO:0007669"/>
    <property type="project" value="TreeGrafter"/>
</dbReference>
<dbReference type="InterPro" id="IPR018948">
    <property type="entry name" value="GTP-bd_TrmE_N"/>
</dbReference>
<dbReference type="Gene3D" id="1.20.120.430">
    <property type="entry name" value="tRNA modification GTPase MnmE domain 2"/>
    <property type="match status" value="1"/>
</dbReference>
<dbReference type="HAMAP" id="MF_00379">
    <property type="entry name" value="GTPase_MnmE"/>
    <property type="match status" value="1"/>
</dbReference>
<dbReference type="NCBIfam" id="TIGR00450">
    <property type="entry name" value="mnmE_trmE_thdF"/>
    <property type="match status" value="1"/>
</dbReference>
<reference evidence="13 14" key="1">
    <citation type="submission" date="2014-03" db="EMBL/GenBank/DDBJ databases">
        <title>Genome sequence of Clostridium litorale W6, DSM 5388.</title>
        <authorList>
            <person name="Poehlein A."/>
            <person name="Jagirdar A."/>
            <person name="Khonsari B."/>
            <person name="Chibani C.M."/>
            <person name="Gutierrez Gutierrez D.A."/>
            <person name="Davydova E."/>
            <person name="Alghaithi H.S."/>
            <person name="Nair K.P."/>
            <person name="Dhamotharan K."/>
            <person name="Chandran L."/>
            <person name="G W."/>
            <person name="Daniel R."/>
        </authorList>
    </citation>
    <scope>NUCLEOTIDE SEQUENCE [LARGE SCALE GENOMIC DNA]</scope>
    <source>
        <strain evidence="13 14">W6</strain>
    </source>
</reference>
<dbReference type="RefSeq" id="WP_038262281.1">
    <property type="nucleotide sequence ID" value="NZ_FSRH01000013.1"/>
</dbReference>
<evidence type="ECO:0000256" key="10">
    <source>
        <dbReference type="HAMAP-Rule" id="MF_00379"/>
    </source>
</evidence>
<evidence type="ECO:0000256" key="6">
    <source>
        <dbReference type="ARBA" id="ARBA00022801"/>
    </source>
</evidence>
<dbReference type="InterPro" id="IPR025867">
    <property type="entry name" value="MnmE_helical"/>
</dbReference>
<dbReference type="AlphaFoldDB" id="A0A069RH80"/>
<dbReference type="PROSITE" id="PS51709">
    <property type="entry name" value="G_TRME"/>
    <property type="match status" value="1"/>
</dbReference>
<dbReference type="NCBIfam" id="NF003661">
    <property type="entry name" value="PRK05291.1-3"/>
    <property type="match status" value="1"/>
</dbReference>
<dbReference type="STRING" id="1121324.CLIT_4c02140"/>
<keyword evidence="7 10" id="KW-0460">Magnesium</keyword>
<dbReference type="Pfam" id="PF01926">
    <property type="entry name" value="MMR_HSR1"/>
    <property type="match status" value="1"/>
</dbReference>
<feature type="binding site" evidence="10">
    <location>
        <position position="23"/>
    </location>
    <ligand>
        <name>(6S)-5-formyl-5,6,7,8-tetrahydrofolate</name>
        <dbReference type="ChEBI" id="CHEBI:57457"/>
    </ligand>
</feature>
<dbReference type="NCBIfam" id="TIGR00231">
    <property type="entry name" value="small_GTP"/>
    <property type="match status" value="1"/>
</dbReference>
<accession>A0A069RH80</accession>
<keyword evidence="2 10" id="KW-0963">Cytoplasm</keyword>
<evidence type="ECO:0000256" key="3">
    <source>
        <dbReference type="ARBA" id="ARBA00022694"/>
    </source>
</evidence>
<feature type="binding site" evidence="10">
    <location>
        <position position="252"/>
    </location>
    <ligand>
        <name>K(+)</name>
        <dbReference type="ChEBI" id="CHEBI:29103"/>
    </ligand>
</feature>
<dbReference type="eggNOG" id="COG0486">
    <property type="taxonomic scope" value="Bacteria"/>
</dbReference>
<dbReference type="InterPro" id="IPR004520">
    <property type="entry name" value="GTPase_MnmE"/>
</dbReference>
<proteinExistence type="inferred from homology"/>
<evidence type="ECO:0000256" key="5">
    <source>
        <dbReference type="ARBA" id="ARBA00022741"/>
    </source>
</evidence>
<dbReference type="InterPro" id="IPR027266">
    <property type="entry name" value="TrmE/GcvT-like"/>
</dbReference>
<evidence type="ECO:0000256" key="1">
    <source>
        <dbReference type="ARBA" id="ARBA00011043"/>
    </source>
</evidence>
<dbReference type="GO" id="GO:0005829">
    <property type="term" value="C:cytosol"/>
    <property type="evidence" value="ECO:0007669"/>
    <property type="project" value="TreeGrafter"/>
</dbReference>
<protein>
    <recommendedName>
        <fullName evidence="10">tRNA modification GTPase MnmE</fullName>
        <ecNumber evidence="10">3.6.-.-</ecNumber>
    </recommendedName>
</protein>
<evidence type="ECO:0000259" key="12">
    <source>
        <dbReference type="PROSITE" id="PS51709"/>
    </source>
</evidence>
<evidence type="ECO:0000256" key="11">
    <source>
        <dbReference type="RuleBase" id="RU003313"/>
    </source>
</evidence>
<feature type="binding site" evidence="10">
    <location>
        <position position="86"/>
    </location>
    <ligand>
        <name>(6S)-5-formyl-5,6,7,8-tetrahydrofolate</name>
        <dbReference type="ChEBI" id="CHEBI:57457"/>
    </ligand>
</feature>
<feature type="domain" description="TrmE-type G" evidence="12">
    <location>
        <begin position="221"/>
        <end position="380"/>
    </location>
</feature>
<gene>
    <name evidence="10 13" type="primary">mnmE</name>
    <name evidence="10" type="synonym">trmE</name>
    <name evidence="13" type="ORF">CLIT_4c02140</name>
</gene>
<dbReference type="InterPro" id="IPR027368">
    <property type="entry name" value="MnmE_dom2"/>
</dbReference>
<keyword evidence="4 10" id="KW-0479">Metal-binding</keyword>
<evidence type="ECO:0000256" key="8">
    <source>
        <dbReference type="ARBA" id="ARBA00022958"/>
    </source>
</evidence>
<feature type="binding site" evidence="10">
    <location>
        <begin position="231"/>
        <end position="236"/>
    </location>
    <ligand>
        <name>GTP</name>
        <dbReference type="ChEBI" id="CHEBI:37565"/>
    </ligand>
</feature>
<dbReference type="InterPro" id="IPR006073">
    <property type="entry name" value="GTP-bd"/>
</dbReference>
<dbReference type="GO" id="GO:0002098">
    <property type="term" value="P:tRNA wobble uridine modification"/>
    <property type="evidence" value="ECO:0007669"/>
    <property type="project" value="TreeGrafter"/>
</dbReference>
<feature type="binding site" evidence="10">
    <location>
        <begin position="250"/>
        <end position="256"/>
    </location>
    <ligand>
        <name>GTP</name>
        <dbReference type="ChEBI" id="CHEBI:37565"/>
    </ligand>
</feature>
<dbReference type="FunFam" id="3.40.50.300:FF:000494">
    <property type="entry name" value="tRNA modification GTPase MnmE"/>
    <property type="match status" value="1"/>
</dbReference>
<keyword evidence="5 10" id="KW-0547">Nucleotide-binding</keyword>
<dbReference type="GO" id="GO:0003924">
    <property type="term" value="F:GTPase activity"/>
    <property type="evidence" value="ECO:0007669"/>
    <property type="project" value="UniProtKB-UniRule"/>
</dbReference>
<dbReference type="Proteomes" id="UP000027946">
    <property type="component" value="Unassembled WGS sequence"/>
</dbReference>
<feature type="binding site" evidence="10">
    <location>
        <position position="250"/>
    </location>
    <ligand>
        <name>K(+)</name>
        <dbReference type="ChEBI" id="CHEBI:29103"/>
    </ligand>
</feature>
<dbReference type="EMBL" id="JJMM01000004">
    <property type="protein sequence ID" value="KDR96376.1"/>
    <property type="molecule type" value="Genomic_DNA"/>
</dbReference>
<dbReference type="SUPFAM" id="SSF52540">
    <property type="entry name" value="P-loop containing nucleoside triphosphate hydrolases"/>
    <property type="match status" value="1"/>
</dbReference>
<feature type="binding site" evidence="10">
    <location>
        <position position="125"/>
    </location>
    <ligand>
        <name>(6S)-5-formyl-5,6,7,8-tetrahydrofolate</name>
        <dbReference type="ChEBI" id="CHEBI:57457"/>
    </ligand>
</feature>
<evidence type="ECO:0000256" key="2">
    <source>
        <dbReference type="ARBA" id="ARBA00022490"/>
    </source>
</evidence>
<sequence>MYMYDTIAAISSAPGEGGIGIIRISGEEAISISQGIFRSKSGKNIDQYSPRTMVYGNIFSGDDVVDEALVVYMKGPNSYTKEDVVEINCHGGYVSLKRILQLVLKGGARISEPGEFTKRAFLNGRLDLSQAEAVMDVIRARTESSHKEAQKQLEGSLSESIKDLRMKVSEILAHVTVSLDFPEEDIEEITMGVLREKTQGLIGDMEELQRTSQTGKILRDGLKTVIVGKPNVGKSSLLNAMLKEARAIVTDIAGTTRDIIEEFISIRGIPLKLIDTAGIRDTQDIVERMGVERTKGIFEQADLIILVIDSSVPLSKEDIEIMDMAKGRNCIVLINKIDLEPAVSEEEIRQHMSDKKIIRVSALESRGTEDIEDEIENMVYSGEVTQNSNVMLTNVRHIDALQKAIDSAKECLNGIDSEVPMDFVEIDLKNVWDYLGEITGETVSEDLLDVIFSQFCIGK</sequence>
<evidence type="ECO:0000256" key="7">
    <source>
        <dbReference type="ARBA" id="ARBA00022842"/>
    </source>
</evidence>
<dbReference type="CDD" id="cd04164">
    <property type="entry name" value="trmE"/>
    <property type="match status" value="1"/>
</dbReference>
<dbReference type="Gene3D" id="3.30.1360.120">
    <property type="entry name" value="Probable tRNA modification gtpase trme, domain 1"/>
    <property type="match status" value="1"/>
</dbReference>
<feature type="binding site" evidence="10">
    <location>
        <position position="231"/>
    </location>
    <ligand>
        <name>K(+)</name>
        <dbReference type="ChEBI" id="CHEBI:29103"/>
    </ligand>
</feature>
<dbReference type="EC" id="3.6.-.-" evidence="10"/>
<dbReference type="PANTHER" id="PTHR42714:SF2">
    <property type="entry name" value="TRNA MODIFICATION GTPASE GTPBP3, MITOCHONDRIAL"/>
    <property type="match status" value="1"/>
</dbReference>
<dbReference type="PANTHER" id="PTHR42714">
    <property type="entry name" value="TRNA MODIFICATION GTPASE GTPBP3"/>
    <property type="match status" value="1"/>
</dbReference>
<organism evidence="13 14">
    <name type="scientific">Peptoclostridium litorale DSM 5388</name>
    <dbReference type="NCBI Taxonomy" id="1121324"/>
    <lineage>
        <taxon>Bacteria</taxon>
        <taxon>Bacillati</taxon>
        <taxon>Bacillota</taxon>
        <taxon>Clostridia</taxon>
        <taxon>Peptostreptococcales</taxon>
        <taxon>Peptoclostridiaceae</taxon>
        <taxon>Peptoclostridium</taxon>
    </lineage>
</organism>
<evidence type="ECO:0000313" key="13">
    <source>
        <dbReference type="EMBL" id="KDR96376.1"/>
    </source>
</evidence>
<dbReference type="FunFam" id="3.30.1360.120:FF:000003">
    <property type="entry name" value="tRNA modification GTPase MnmE"/>
    <property type="match status" value="1"/>
</dbReference>
<feature type="binding site" evidence="10">
    <location>
        <position position="459"/>
    </location>
    <ligand>
        <name>(6S)-5-formyl-5,6,7,8-tetrahydrofolate</name>
        <dbReference type="ChEBI" id="CHEBI:57457"/>
    </ligand>
</feature>
<dbReference type="InterPro" id="IPR031168">
    <property type="entry name" value="G_TrmE"/>
</dbReference>
<dbReference type="Gene3D" id="3.40.50.300">
    <property type="entry name" value="P-loop containing nucleotide triphosphate hydrolases"/>
    <property type="match status" value="1"/>
</dbReference>
<dbReference type="OrthoDB" id="9805918at2"/>
<dbReference type="CDD" id="cd14858">
    <property type="entry name" value="TrmE_N"/>
    <property type="match status" value="1"/>
</dbReference>
<comment type="subcellular location">
    <subcellularLocation>
        <location evidence="10">Cytoplasm</location>
    </subcellularLocation>
</comment>
<dbReference type="GO" id="GO:0005525">
    <property type="term" value="F:GTP binding"/>
    <property type="evidence" value="ECO:0007669"/>
    <property type="project" value="UniProtKB-UniRule"/>
</dbReference>
<comment type="similarity">
    <text evidence="1 10 11">Belongs to the TRAFAC class TrmE-Era-EngA-EngB-Septin-like GTPase superfamily. TrmE GTPase family.</text>
</comment>
<keyword evidence="14" id="KW-1185">Reference proteome</keyword>
<evidence type="ECO:0000256" key="4">
    <source>
        <dbReference type="ARBA" id="ARBA00022723"/>
    </source>
</evidence>
<name>A0A069RH80_PEPLI</name>
<evidence type="ECO:0000256" key="9">
    <source>
        <dbReference type="ARBA" id="ARBA00023134"/>
    </source>
</evidence>
<keyword evidence="9 10" id="KW-0342">GTP-binding</keyword>
<comment type="caution">
    <text evidence="10">Lacks conserved residue(s) required for the propagation of feature annotation.</text>
</comment>
<dbReference type="InterPro" id="IPR027417">
    <property type="entry name" value="P-loop_NTPase"/>
</dbReference>
<keyword evidence="3 10" id="KW-0819">tRNA processing</keyword>